<keyword evidence="1" id="KW-1133">Transmembrane helix</keyword>
<gene>
    <name evidence="2" type="ORF">RIL96_13030</name>
</gene>
<keyword evidence="1" id="KW-0472">Membrane</keyword>
<keyword evidence="3" id="KW-1185">Reference proteome</keyword>
<feature type="transmembrane region" description="Helical" evidence="1">
    <location>
        <begin position="12"/>
        <end position="30"/>
    </location>
</feature>
<name>A0ABU2DVD9_9MICC</name>
<feature type="transmembrane region" description="Helical" evidence="1">
    <location>
        <begin position="99"/>
        <end position="119"/>
    </location>
</feature>
<keyword evidence="1" id="KW-0812">Transmembrane</keyword>
<feature type="transmembrane region" description="Helical" evidence="1">
    <location>
        <begin position="36"/>
        <end position="56"/>
    </location>
</feature>
<comment type="caution">
    <text evidence="2">The sequence shown here is derived from an EMBL/GenBank/DDBJ whole genome shotgun (WGS) entry which is preliminary data.</text>
</comment>
<sequence>MLISPGATPGERLLGYSAGLFGAAFAAALATRADTALWVIAVVAIVGFDVFGGVVVNATPSGSRRFHGAKTSRWSGFGFVAMHVHPLALALLLPEEMPWATAIVVYAGVVLATVLISVAPKFLRQPIAFAAAAILIALTTVMPPPAALIAWVLPLLTVKLLLSHLLPHPAIEPSHHCSS</sequence>
<feature type="transmembrane region" description="Helical" evidence="1">
    <location>
        <begin position="76"/>
        <end position="93"/>
    </location>
</feature>
<reference evidence="2 3" key="1">
    <citation type="submission" date="2023-09" db="EMBL/GenBank/DDBJ databases">
        <title>Description of three actinobacteria isolated from air of manufacturing shop in a pharmaceutical factory.</title>
        <authorList>
            <person name="Zhang D.-F."/>
        </authorList>
    </citation>
    <scope>NUCLEOTIDE SEQUENCE [LARGE SCALE GENOMIC DNA]</scope>
    <source>
        <strain evidence="2 3">LY-0111</strain>
    </source>
</reference>
<dbReference type="Proteomes" id="UP001251870">
    <property type="component" value="Unassembled WGS sequence"/>
</dbReference>
<protein>
    <submittedName>
        <fullName evidence="2">Uncharacterized protein</fullName>
    </submittedName>
</protein>
<organism evidence="2 3">
    <name type="scientific">Nesterenkonia aerolata</name>
    <dbReference type="NCBI Taxonomy" id="3074079"/>
    <lineage>
        <taxon>Bacteria</taxon>
        <taxon>Bacillati</taxon>
        <taxon>Actinomycetota</taxon>
        <taxon>Actinomycetes</taxon>
        <taxon>Micrococcales</taxon>
        <taxon>Micrococcaceae</taxon>
        <taxon>Nesterenkonia</taxon>
    </lineage>
</organism>
<proteinExistence type="predicted"/>
<dbReference type="RefSeq" id="WP_310549454.1">
    <property type="nucleotide sequence ID" value="NZ_JAVKGR010000033.1"/>
</dbReference>
<dbReference type="EMBL" id="JAVKGR010000033">
    <property type="protein sequence ID" value="MDR8020477.1"/>
    <property type="molecule type" value="Genomic_DNA"/>
</dbReference>
<feature type="transmembrane region" description="Helical" evidence="1">
    <location>
        <begin position="126"/>
        <end position="142"/>
    </location>
</feature>
<evidence type="ECO:0000313" key="3">
    <source>
        <dbReference type="Proteomes" id="UP001251870"/>
    </source>
</evidence>
<evidence type="ECO:0000313" key="2">
    <source>
        <dbReference type="EMBL" id="MDR8020477.1"/>
    </source>
</evidence>
<evidence type="ECO:0000256" key="1">
    <source>
        <dbReference type="SAM" id="Phobius"/>
    </source>
</evidence>
<accession>A0ABU2DVD9</accession>